<dbReference type="Gene3D" id="1.25.40.10">
    <property type="entry name" value="Tetratricopeptide repeat domain"/>
    <property type="match status" value="2"/>
</dbReference>
<gene>
    <name evidence="2" type="ORF">HHI36_009567</name>
</gene>
<sequence>MPLEKPDIFNATGVFREMGIKFSKLEKYEKSLPYFDQALKRSPEDMRALKGRAMCRAQACKYNDALKDVATMQAIVPDDIYVLGSECLIKYLCCEFERAMMENLNSIPSRMKPDNFVMGVMHCEDAIQNNVGIRAGHPLRDHFQIIRKLAWQRVFEKAKPYQPKTKYKKKKKISEEEKMVTQLAAPKAKLPLPAKRSRRKSNVSIGTTLSMRKFESEIRENLLSEGSSIQDSLHSIKDSGHQIPILFNYPFKPIQRYTSNVQNLMAERYLDKMYHDKVFLERLKNRLGLESPNENGVRKIKELAKKSSKYIYYNQELLRARRPFYLLRLQDAKAGGKLKERQLERERAMMKYCENEAATLIDKIQMAIRNHNLRIVIESAEKLYSFCETTPKKTLPKRDWYLQQLYALVRDGYYRTKILRSYMNEEQKIARIAVILGLPRDKQGSTDSLLTQFKDYFVDRKKQCKIFQDRVRRSCNRVELVWCYHELSRLHFEQNEYELAKAYVTKSLKESYLLKDDRWVINSMFMMIKVHVVNKNKNGAKIELRQCRRIAKRTDDHKLEDFINESIKVLNNTPMEVMQPTKLLEMRTKNILKLLRSDSIKKEASLIFNRISALPPNKRMSVMPGIVYPTLSSTRLKIDDRSIQTEGSLKLRHRQIEKNDPEQYNRGVSFMEHMQNYLE</sequence>
<protein>
    <recommendedName>
        <fullName evidence="4">Tetratricopeptide repeat protein 25</fullName>
    </recommendedName>
</protein>
<reference evidence="2 3" key="1">
    <citation type="journal article" date="2021" name="BMC Biol.">
        <title>Horizontally acquired antibacterial genes associated with adaptive radiation of ladybird beetles.</title>
        <authorList>
            <person name="Li H.S."/>
            <person name="Tang X.F."/>
            <person name="Huang Y.H."/>
            <person name="Xu Z.Y."/>
            <person name="Chen M.L."/>
            <person name="Du X.Y."/>
            <person name="Qiu B.Y."/>
            <person name="Chen P.T."/>
            <person name="Zhang W."/>
            <person name="Slipinski A."/>
            <person name="Escalona H.E."/>
            <person name="Waterhouse R.M."/>
            <person name="Zwick A."/>
            <person name="Pang H."/>
        </authorList>
    </citation>
    <scope>NUCLEOTIDE SEQUENCE [LARGE SCALE GENOMIC DNA]</scope>
    <source>
        <strain evidence="2">SYSU2018</strain>
    </source>
</reference>
<dbReference type="EMBL" id="JABFTP020000001">
    <property type="protein sequence ID" value="KAL3265359.1"/>
    <property type="molecule type" value="Genomic_DNA"/>
</dbReference>
<evidence type="ECO:0000313" key="2">
    <source>
        <dbReference type="EMBL" id="KAL3265359.1"/>
    </source>
</evidence>
<dbReference type="SMART" id="SM00028">
    <property type="entry name" value="TPR"/>
    <property type="match status" value="3"/>
</dbReference>
<feature type="repeat" description="TPR" evidence="1">
    <location>
        <begin position="12"/>
        <end position="45"/>
    </location>
</feature>
<dbReference type="PROSITE" id="PS50005">
    <property type="entry name" value="TPR"/>
    <property type="match status" value="1"/>
</dbReference>
<dbReference type="InterPro" id="IPR019734">
    <property type="entry name" value="TPR_rpt"/>
</dbReference>
<keyword evidence="1" id="KW-0802">TPR repeat</keyword>
<evidence type="ECO:0000256" key="1">
    <source>
        <dbReference type="PROSITE-ProRule" id="PRU00339"/>
    </source>
</evidence>
<evidence type="ECO:0008006" key="4">
    <source>
        <dbReference type="Google" id="ProtNLM"/>
    </source>
</evidence>
<dbReference type="PANTHER" id="PTHR21391">
    <property type="entry name" value="AT04489P-RELATED"/>
    <property type="match status" value="1"/>
</dbReference>
<keyword evidence="3" id="KW-1185">Reference proteome</keyword>
<name>A0ABD2MG34_9CUCU</name>
<accession>A0ABD2MG34</accession>
<proteinExistence type="predicted"/>
<dbReference type="Proteomes" id="UP001516400">
    <property type="component" value="Unassembled WGS sequence"/>
</dbReference>
<dbReference type="InterPro" id="IPR011990">
    <property type="entry name" value="TPR-like_helical_dom_sf"/>
</dbReference>
<evidence type="ECO:0000313" key="3">
    <source>
        <dbReference type="Proteomes" id="UP001516400"/>
    </source>
</evidence>
<dbReference type="AlphaFoldDB" id="A0ABD2MG34"/>
<dbReference type="SUPFAM" id="SSF48452">
    <property type="entry name" value="TPR-like"/>
    <property type="match status" value="1"/>
</dbReference>
<organism evidence="2 3">
    <name type="scientific">Cryptolaemus montrouzieri</name>
    <dbReference type="NCBI Taxonomy" id="559131"/>
    <lineage>
        <taxon>Eukaryota</taxon>
        <taxon>Metazoa</taxon>
        <taxon>Ecdysozoa</taxon>
        <taxon>Arthropoda</taxon>
        <taxon>Hexapoda</taxon>
        <taxon>Insecta</taxon>
        <taxon>Pterygota</taxon>
        <taxon>Neoptera</taxon>
        <taxon>Endopterygota</taxon>
        <taxon>Coleoptera</taxon>
        <taxon>Polyphaga</taxon>
        <taxon>Cucujiformia</taxon>
        <taxon>Coccinelloidea</taxon>
        <taxon>Coccinellidae</taxon>
        <taxon>Scymninae</taxon>
        <taxon>Scymnini</taxon>
        <taxon>Cryptolaemus</taxon>
    </lineage>
</organism>
<dbReference type="PANTHER" id="PTHR21391:SF0">
    <property type="entry name" value="AT04489P-RELATED"/>
    <property type="match status" value="1"/>
</dbReference>
<comment type="caution">
    <text evidence="2">The sequence shown here is derived from an EMBL/GenBank/DDBJ whole genome shotgun (WGS) entry which is preliminary data.</text>
</comment>